<keyword evidence="1" id="KW-0472">Membrane</keyword>
<keyword evidence="4" id="KW-1185">Reference proteome</keyword>
<evidence type="ECO:0000256" key="1">
    <source>
        <dbReference type="SAM" id="Phobius"/>
    </source>
</evidence>
<sequence>MRRSNPSTDPDDGSASIEFLVAGLLLLVPVVYLVVTLGLVQSHAFGADAAARHLARSIAVADGDIDGHIARVVQTTAADYGIDPADISVRVRCAPADDGCPAPGVVLTATVQTRVALPLVPPVFGWEDLAAVPIEASAVQLVSAGPGR</sequence>
<dbReference type="STRING" id="400772.RR49_02660"/>
<dbReference type="Proteomes" id="UP000257479">
    <property type="component" value="Unassembled WGS sequence"/>
</dbReference>
<gene>
    <name evidence="2" type="ORF">DCP95_02740</name>
    <name evidence="3" type="ORF">RR49_02660</name>
</gene>
<dbReference type="Proteomes" id="UP000033451">
    <property type="component" value="Unassembled WGS sequence"/>
</dbReference>
<organism evidence="3 4">
    <name type="scientific">Microbacterium ginsengisoli</name>
    <dbReference type="NCBI Taxonomy" id="400772"/>
    <lineage>
        <taxon>Bacteria</taxon>
        <taxon>Bacillati</taxon>
        <taxon>Actinomycetota</taxon>
        <taxon>Actinomycetes</taxon>
        <taxon>Micrococcales</taxon>
        <taxon>Microbacteriaceae</taxon>
        <taxon>Microbacterium</taxon>
    </lineage>
</organism>
<reference evidence="3 4" key="1">
    <citation type="submission" date="2015-02" db="EMBL/GenBank/DDBJ databases">
        <title>Draft genome sequences of ten Microbacterium spp. with emphasis on heavy metal contaminated environments.</title>
        <authorList>
            <person name="Corretto E."/>
        </authorList>
    </citation>
    <scope>NUCLEOTIDE SEQUENCE [LARGE SCALE GENOMIC DNA]</scope>
    <source>
        <strain evidence="3 4">DSM 18659</strain>
    </source>
</reference>
<evidence type="ECO:0000313" key="5">
    <source>
        <dbReference type="Proteomes" id="UP000257479"/>
    </source>
</evidence>
<evidence type="ECO:0000313" key="4">
    <source>
        <dbReference type="Proteomes" id="UP000033451"/>
    </source>
</evidence>
<evidence type="ECO:0000313" key="3">
    <source>
        <dbReference type="EMBL" id="KJL35432.1"/>
    </source>
</evidence>
<dbReference type="OrthoDB" id="5118919at2"/>
<name>A0A0F0LQD6_9MICO</name>
<dbReference type="EMBL" id="JYIY01000079">
    <property type="protein sequence ID" value="KJL35432.1"/>
    <property type="molecule type" value="Genomic_DNA"/>
</dbReference>
<dbReference type="EMBL" id="DMNG01000044">
    <property type="protein sequence ID" value="HAN23472.1"/>
    <property type="molecule type" value="Genomic_DNA"/>
</dbReference>
<proteinExistence type="predicted"/>
<feature type="transmembrane region" description="Helical" evidence="1">
    <location>
        <begin position="20"/>
        <end position="40"/>
    </location>
</feature>
<evidence type="ECO:0000313" key="2">
    <source>
        <dbReference type="EMBL" id="HAN23472.1"/>
    </source>
</evidence>
<dbReference type="AlphaFoldDB" id="A0A0F0LQD6"/>
<dbReference type="PATRIC" id="fig|400772.4.peg.2673"/>
<dbReference type="RefSeq" id="WP_045248531.1">
    <property type="nucleotide sequence ID" value="NZ_JYIY01000079.1"/>
</dbReference>
<comment type="caution">
    <text evidence="3">The sequence shown here is derived from an EMBL/GenBank/DDBJ whole genome shotgun (WGS) entry which is preliminary data.</text>
</comment>
<accession>A0A0F0LQD6</accession>
<reference evidence="2 5" key="2">
    <citation type="journal article" date="2018" name="Nat. Biotechnol.">
        <title>A standardized bacterial taxonomy based on genome phylogeny substantially revises the tree of life.</title>
        <authorList>
            <person name="Parks D.H."/>
            <person name="Chuvochina M."/>
            <person name="Waite D.W."/>
            <person name="Rinke C."/>
            <person name="Skarshewski A."/>
            <person name="Chaumeil P.A."/>
            <person name="Hugenholtz P."/>
        </authorList>
    </citation>
    <scope>NUCLEOTIDE SEQUENCE [LARGE SCALE GENOMIC DNA]</scope>
    <source>
        <strain evidence="2">UBA9152</strain>
    </source>
</reference>
<protein>
    <submittedName>
        <fullName evidence="2">TadE family protein</fullName>
    </submittedName>
</protein>
<keyword evidence="1" id="KW-1133">Transmembrane helix</keyword>
<keyword evidence="1" id="KW-0812">Transmembrane</keyword>